<keyword evidence="6 9" id="KW-0418">Kinase</keyword>
<keyword evidence="7 9" id="KW-0067">ATP-binding</keyword>
<dbReference type="HAMAP" id="MF_00082">
    <property type="entry name" value="ArgB"/>
    <property type="match status" value="1"/>
</dbReference>
<dbReference type="InterPro" id="IPR001048">
    <property type="entry name" value="Asp/Glu/Uridylate_kinase"/>
</dbReference>
<evidence type="ECO:0000256" key="7">
    <source>
        <dbReference type="ARBA" id="ARBA00022840"/>
    </source>
</evidence>
<dbReference type="Proteomes" id="UP001596549">
    <property type="component" value="Unassembled WGS sequence"/>
</dbReference>
<dbReference type="InterPro" id="IPR001057">
    <property type="entry name" value="Glu/AcGlu_kinase"/>
</dbReference>
<evidence type="ECO:0000256" key="2">
    <source>
        <dbReference type="ARBA" id="ARBA00022571"/>
    </source>
</evidence>
<evidence type="ECO:0000256" key="9">
    <source>
        <dbReference type="HAMAP-Rule" id="MF_00082"/>
    </source>
</evidence>
<dbReference type="PIRSF" id="PIRSF000728">
    <property type="entry name" value="NAGK"/>
    <property type="match status" value="1"/>
</dbReference>
<comment type="subcellular location">
    <subcellularLocation>
        <location evidence="9">Cytoplasm</location>
    </subcellularLocation>
</comment>
<feature type="site" description="Transition state stabilizer" evidence="9">
    <location>
        <position position="213"/>
    </location>
</feature>
<evidence type="ECO:0000313" key="11">
    <source>
        <dbReference type="EMBL" id="MFC7370867.1"/>
    </source>
</evidence>
<gene>
    <name evidence="9 11" type="primary">argB</name>
    <name evidence="11" type="ORF">ACFQPF_04200</name>
</gene>
<feature type="binding site" evidence="9">
    <location>
        <position position="154"/>
    </location>
    <ligand>
        <name>substrate</name>
    </ligand>
</feature>
<dbReference type="InterPro" id="IPR004662">
    <property type="entry name" value="AcgluKinase_fam"/>
</dbReference>
<evidence type="ECO:0000256" key="8">
    <source>
        <dbReference type="ARBA" id="ARBA00048141"/>
    </source>
</evidence>
<keyword evidence="3 9" id="KW-0028">Amino-acid biosynthesis</keyword>
<dbReference type="GO" id="GO:0003991">
    <property type="term" value="F:acetylglutamate kinase activity"/>
    <property type="evidence" value="ECO:0007669"/>
    <property type="project" value="UniProtKB-EC"/>
</dbReference>
<evidence type="ECO:0000313" key="12">
    <source>
        <dbReference type="Proteomes" id="UP001596549"/>
    </source>
</evidence>
<proteinExistence type="inferred from homology"/>
<dbReference type="Gene3D" id="3.40.1160.10">
    <property type="entry name" value="Acetylglutamate kinase-like"/>
    <property type="match status" value="1"/>
</dbReference>
<keyword evidence="12" id="KW-1185">Reference proteome</keyword>
<dbReference type="PANTHER" id="PTHR23342">
    <property type="entry name" value="N-ACETYLGLUTAMATE SYNTHASE"/>
    <property type="match status" value="1"/>
</dbReference>
<keyword evidence="4 9" id="KW-0808">Transferase</keyword>
<dbReference type="PRINTS" id="PR00474">
    <property type="entry name" value="GLU5KINASE"/>
</dbReference>
<sequence>MRHVIKAGGSVLSRLNTPFFEALKQLTSIGHEIIIVHGGGPHISGRLEECGIPFVKVDGIRVTTKKAMTIVEETLAGNVNTSFVRTLNQAGFEAVGLSGYDANLFQCTLLNEEKYGLVGKVEMTNGRLLRHMLKGGFIPVICSVGVDENGEPVNMNADAAAEAVARAVSADQITFVSDVDGVLHSGKLIAAATRMQIASLMHDGTIYGGMIPKVEAALNCLDNGIEKVCISGPALNGTLIVKEECAV</sequence>
<reference evidence="12" key="1">
    <citation type="journal article" date="2019" name="Int. J. Syst. Evol. Microbiol.">
        <title>The Global Catalogue of Microorganisms (GCM) 10K type strain sequencing project: providing services to taxonomists for standard genome sequencing and annotation.</title>
        <authorList>
            <consortium name="The Broad Institute Genomics Platform"/>
            <consortium name="The Broad Institute Genome Sequencing Center for Infectious Disease"/>
            <person name="Wu L."/>
            <person name="Ma J."/>
        </authorList>
    </citation>
    <scope>NUCLEOTIDE SEQUENCE [LARGE SCALE GENOMIC DNA]</scope>
    <source>
        <strain evidence="12">NBRC 106396</strain>
    </source>
</reference>
<evidence type="ECO:0000259" key="10">
    <source>
        <dbReference type="Pfam" id="PF00696"/>
    </source>
</evidence>
<dbReference type="PANTHER" id="PTHR23342:SF0">
    <property type="entry name" value="N-ACETYLGLUTAMATE SYNTHASE, MITOCHONDRIAL"/>
    <property type="match status" value="1"/>
</dbReference>
<dbReference type="EMBL" id="JBHTCP010000009">
    <property type="protein sequence ID" value="MFC7370867.1"/>
    <property type="molecule type" value="Genomic_DNA"/>
</dbReference>
<dbReference type="CDD" id="cd04238">
    <property type="entry name" value="AAK_NAGK-like"/>
    <property type="match status" value="1"/>
</dbReference>
<keyword evidence="9" id="KW-0963">Cytoplasm</keyword>
<comment type="pathway">
    <text evidence="1 9">Amino-acid biosynthesis; L-arginine biosynthesis; N(2)-acetyl-L-ornithine from L-glutamate: step 2/4.</text>
</comment>
<comment type="catalytic activity">
    <reaction evidence="8 9">
        <text>N-acetyl-L-glutamate + ATP = N-acetyl-L-glutamyl 5-phosphate + ADP</text>
        <dbReference type="Rhea" id="RHEA:14629"/>
        <dbReference type="ChEBI" id="CHEBI:30616"/>
        <dbReference type="ChEBI" id="CHEBI:44337"/>
        <dbReference type="ChEBI" id="CHEBI:57936"/>
        <dbReference type="ChEBI" id="CHEBI:456216"/>
        <dbReference type="EC" id="2.7.2.8"/>
    </reaction>
</comment>
<evidence type="ECO:0000256" key="1">
    <source>
        <dbReference type="ARBA" id="ARBA00004828"/>
    </source>
</evidence>
<dbReference type="InterPro" id="IPR036393">
    <property type="entry name" value="AceGlu_kinase-like_sf"/>
</dbReference>
<dbReference type="SUPFAM" id="SSF53633">
    <property type="entry name" value="Carbamate kinase-like"/>
    <property type="match status" value="1"/>
</dbReference>
<dbReference type="Pfam" id="PF00696">
    <property type="entry name" value="AA_kinase"/>
    <property type="match status" value="1"/>
</dbReference>
<keyword evidence="2 9" id="KW-0055">Arginine biosynthesis</keyword>
<comment type="function">
    <text evidence="9">Catalyzes the ATP-dependent phosphorylation of N-acetyl-L-glutamate.</text>
</comment>
<evidence type="ECO:0000256" key="6">
    <source>
        <dbReference type="ARBA" id="ARBA00022777"/>
    </source>
</evidence>
<dbReference type="RefSeq" id="WP_379746878.1">
    <property type="nucleotide sequence ID" value="NZ_JBHTCP010000009.1"/>
</dbReference>
<keyword evidence="5 9" id="KW-0547">Nucleotide-binding</keyword>
<name>A0ABW2NNP3_9BACL</name>
<comment type="similarity">
    <text evidence="9">Belongs to the acetylglutamate kinase family. ArgB subfamily.</text>
</comment>
<feature type="binding site" evidence="9">
    <location>
        <begin position="39"/>
        <end position="40"/>
    </location>
    <ligand>
        <name>substrate</name>
    </ligand>
</feature>
<evidence type="ECO:0000256" key="4">
    <source>
        <dbReference type="ARBA" id="ARBA00022679"/>
    </source>
</evidence>
<comment type="caution">
    <text evidence="11">The sequence shown here is derived from an EMBL/GenBank/DDBJ whole genome shotgun (WGS) entry which is preliminary data.</text>
</comment>
<evidence type="ECO:0000256" key="3">
    <source>
        <dbReference type="ARBA" id="ARBA00022605"/>
    </source>
</evidence>
<accession>A0ABW2NNP3</accession>
<protein>
    <recommendedName>
        <fullName evidence="9">Acetylglutamate kinase</fullName>
        <ecNumber evidence="9">2.7.2.8</ecNumber>
    </recommendedName>
    <alternativeName>
        <fullName evidence="9">N-acetyl-L-glutamate 5-phosphotransferase</fullName>
    </alternativeName>
    <alternativeName>
        <fullName evidence="9">NAG kinase</fullName>
        <shortName evidence="9">NAGK</shortName>
    </alternativeName>
</protein>
<organism evidence="11 12">
    <name type="scientific">Fictibacillus iocasae</name>
    <dbReference type="NCBI Taxonomy" id="2715437"/>
    <lineage>
        <taxon>Bacteria</taxon>
        <taxon>Bacillati</taxon>
        <taxon>Bacillota</taxon>
        <taxon>Bacilli</taxon>
        <taxon>Bacillales</taxon>
        <taxon>Fictibacillaceae</taxon>
        <taxon>Fictibacillus</taxon>
    </lineage>
</organism>
<dbReference type="InterPro" id="IPR037528">
    <property type="entry name" value="ArgB"/>
</dbReference>
<dbReference type="EC" id="2.7.2.8" evidence="9"/>
<dbReference type="NCBIfam" id="TIGR00761">
    <property type="entry name" value="argB"/>
    <property type="match status" value="1"/>
</dbReference>
<evidence type="ECO:0000256" key="5">
    <source>
        <dbReference type="ARBA" id="ARBA00022741"/>
    </source>
</evidence>
<feature type="domain" description="Aspartate/glutamate/uridylate kinase" evidence="10">
    <location>
        <begin position="1"/>
        <end position="230"/>
    </location>
</feature>
<feature type="site" description="Transition state stabilizer" evidence="9">
    <location>
        <position position="6"/>
    </location>
</feature>
<feature type="binding site" evidence="9">
    <location>
        <position position="61"/>
    </location>
    <ligand>
        <name>substrate</name>
    </ligand>
</feature>